<sequence>MRKLGIACLMLLITLVACNTTEDTDDPATDTRPDEAIEEPEDGGSMDEETGEDSSNDDPLYTEVSYDTVIPVVTYVFSDDDEMMLIALMTKEEVLDNESALMISLTESDQTTTNAFSQLDAVEISGGEATLKFTGPQPFVSLASTEHMILDHMFKQLGALYNIATFNFVVDGESGIDYGQVGFIESLPVESLDVTGVVQVTDEALLEGLDGPIFRPMRDMVTLQLATFKAAVEKTVNFKGPQGYRNVFEGIEIIDIQEDGSTVDVLIKGEVAEEEALFHALAIMAAPFDFETVNVIDEVAMTKTMIALY</sequence>
<accession>A0A511X070</accession>
<evidence type="ECO:0000313" key="3">
    <source>
        <dbReference type="EMBL" id="GEN56338.1"/>
    </source>
</evidence>
<evidence type="ECO:0008006" key="5">
    <source>
        <dbReference type="Google" id="ProtNLM"/>
    </source>
</evidence>
<feature type="compositionally biased region" description="Acidic residues" evidence="1">
    <location>
        <begin position="36"/>
        <end position="56"/>
    </location>
</feature>
<dbReference type="EMBL" id="BJYE01000007">
    <property type="protein sequence ID" value="GEN56338.1"/>
    <property type="molecule type" value="Genomic_DNA"/>
</dbReference>
<dbReference type="AlphaFoldDB" id="A0A511X070"/>
<feature type="region of interest" description="Disordered" evidence="1">
    <location>
        <begin position="21"/>
        <end position="61"/>
    </location>
</feature>
<dbReference type="STRING" id="442899.SAMN05720591_11117"/>
<gene>
    <name evidence="3" type="ORF">HAL01_08020</name>
</gene>
<protein>
    <recommendedName>
        <fullName evidence="5">GerMN domain-containing protein</fullName>
    </recommendedName>
</protein>
<feature type="signal peptide" evidence="2">
    <location>
        <begin position="1"/>
        <end position="19"/>
    </location>
</feature>
<dbReference type="Proteomes" id="UP000321400">
    <property type="component" value="Unassembled WGS sequence"/>
</dbReference>
<evidence type="ECO:0000256" key="2">
    <source>
        <dbReference type="SAM" id="SignalP"/>
    </source>
</evidence>
<keyword evidence="4" id="KW-1185">Reference proteome</keyword>
<dbReference type="PROSITE" id="PS51257">
    <property type="entry name" value="PROKAR_LIPOPROTEIN"/>
    <property type="match status" value="1"/>
</dbReference>
<evidence type="ECO:0000256" key="1">
    <source>
        <dbReference type="SAM" id="MobiDB-lite"/>
    </source>
</evidence>
<organism evidence="3 4">
    <name type="scientific">Halolactibacillus alkaliphilus</name>
    <dbReference type="NCBI Taxonomy" id="442899"/>
    <lineage>
        <taxon>Bacteria</taxon>
        <taxon>Bacillati</taxon>
        <taxon>Bacillota</taxon>
        <taxon>Bacilli</taxon>
        <taxon>Bacillales</taxon>
        <taxon>Bacillaceae</taxon>
        <taxon>Halolactibacillus</taxon>
    </lineage>
</organism>
<reference evidence="3 4" key="1">
    <citation type="submission" date="2019-07" db="EMBL/GenBank/DDBJ databases">
        <title>Whole genome shotgun sequence of Halolactibacillus alkaliphilus NBRC 103919.</title>
        <authorList>
            <person name="Hosoyama A."/>
            <person name="Uohara A."/>
            <person name="Ohji S."/>
            <person name="Ichikawa N."/>
        </authorList>
    </citation>
    <scope>NUCLEOTIDE SEQUENCE [LARGE SCALE GENOMIC DNA]</scope>
    <source>
        <strain evidence="3 4">NBRC 103919</strain>
    </source>
</reference>
<proteinExistence type="predicted"/>
<comment type="caution">
    <text evidence="3">The sequence shown here is derived from an EMBL/GenBank/DDBJ whole genome shotgun (WGS) entry which is preliminary data.</text>
</comment>
<keyword evidence="2" id="KW-0732">Signal</keyword>
<evidence type="ECO:0000313" key="4">
    <source>
        <dbReference type="Proteomes" id="UP000321400"/>
    </source>
</evidence>
<dbReference type="OrthoDB" id="2974585at2"/>
<dbReference type="RefSeq" id="WP_089801328.1">
    <property type="nucleotide sequence ID" value="NZ_BJYE01000007.1"/>
</dbReference>
<name>A0A511X070_9BACI</name>
<feature type="chain" id="PRO_5039266758" description="GerMN domain-containing protein" evidence="2">
    <location>
        <begin position="20"/>
        <end position="309"/>
    </location>
</feature>